<dbReference type="AlphaFoldDB" id="A0A0F8X9P4"/>
<dbReference type="SUPFAM" id="SSF53187">
    <property type="entry name" value="Zn-dependent exopeptidases"/>
    <property type="match status" value="1"/>
</dbReference>
<keyword evidence="4" id="KW-0862">Zinc</keyword>
<dbReference type="SUPFAM" id="SSF55031">
    <property type="entry name" value="Bacterial exopeptidase dimerisation domain"/>
    <property type="match status" value="1"/>
</dbReference>
<dbReference type="GO" id="GO:0016787">
    <property type="term" value="F:hydrolase activity"/>
    <property type="evidence" value="ECO:0007669"/>
    <property type="project" value="UniProtKB-KW"/>
</dbReference>
<evidence type="ECO:0000313" key="5">
    <source>
        <dbReference type="EMBL" id="KKK57715.1"/>
    </source>
</evidence>
<reference evidence="5" key="1">
    <citation type="journal article" date="2015" name="Nature">
        <title>Complex archaea that bridge the gap between prokaryotes and eukaryotes.</title>
        <authorList>
            <person name="Spang A."/>
            <person name="Saw J.H."/>
            <person name="Jorgensen S.L."/>
            <person name="Zaremba-Niedzwiedzka K."/>
            <person name="Martijn J."/>
            <person name="Lind A.E."/>
            <person name="van Eijk R."/>
            <person name="Schleper C."/>
            <person name="Guy L."/>
            <person name="Ettema T.J."/>
        </authorList>
    </citation>
    <scope>NUCLEOTIDE SEQUENCE</scope>
</reference>
<dbReference type="InterPro" id="IPR050072">
    <property type="entry name" value="Peptidase_M20A"/>
</dbReference>
<dbReference type="GO" id="GO:0046872">
    <property type="term" value="F:metal ion binding"/>
    <property type="evidence" value="ECO:0007669"/>
    <property type="project" value="UniProtKB-KW"/>
</dbReference>
<evidence type="ECO:0000256" key="1">
    <source>
        <dbReference type="ARBA" id="ARBA00006247"/>
    </source>
</evidence>
<gene>
    <name evidence="5" type="ORF">LCGC14_3051700</name>
</gene>
<dbReference type="EMBL" id="LAZR01064338">
    <property type="protein sequence ID" value="KKK57715.1"/>
    <property type="molecule type" value="Genomic_DNA"/>
</dbReference>
<dbReference type="InterPro" id="IPR036264">
    <property type="entry name" value="Bact_exopeptidase_dim_dom"/>
</dbReference>
<sequence>GYPSLTFTVIQSPPDGSPAQLNVMPGEAVAYLDIRTTPGQNHDQLRLDLSEILKNLAAADPDFNAEVDFIEERPVVTTDRDEVIVRTAAAAYRDITGRDALYNGVPGATDGTFLKAWKDIPCLVNGPGPRHMPHQIDEYMEIDELYEAARIYAITAFRYLQGES</sequence>
<dbReference type="PANTHER" id="PTHR43808">
    <property type="entry name" value="ACETYLORNITHINE DEACETYLASE"/>
    <property type="match status" value="1"/>
</dbReference>
<keyword evidence="3" id="KW-0378">Hydrolase</keyword>
<evidence type="ECO:0000256" key="4">
    <source>
        <dbReference type="ARBA" id="ARBA00022833"/>
    </source>
</evidence>
<accession>A0A0F8X9P4</accession>
<organism evidence="5">
    <name type="scientific">marine sediment metagenome</name>
    <dbReference type="NCBI Taxonomy" id="412755"/>
    <lineage>
        <taxon>unclassified sequences</taxon>
        <taxon>metagenomes</taxon>
        <taxon>ecological metagenomes</taxon>
    </lineage>
</organism>
<dbReference type="Pfam" id="PF01546">
    <property type="entry name" value="Peptidase_M20"/>
    <property type="match status" value="1"/>
</dbReference>
<keyword evidence="2" id="KW-0479">Metal-binding</keyword>
<proteinExistence type="inferred from homology"/>
<evidence type="ECO:0000256" key="3">
    <source>
        <dbReference type="ARBA" id="ARBA00022801"/>
    </source>
</evidence>
<protein>
    <submittedName>
        <fullName evidence="5">Uncharacterized protein</fullName>
    </submittedName>
</protein>
<dbReference type="PANTHER" id="PTHR43808:SF8">
    <property type="entry name" value="PEPTIDASE M20 DIMERISATION DOMAIN-CONTAINING PROTEIN"/>
    <property type="match status" value="1"/>
</dbReference>
<comment type="caution">
    <text evidence="5">The sequence shown here is derived from an EMBL/GenBank/DDBJ whole genome shotgun (WGS) entry which is preliminary data.</text>
</comment>
<dbReference type="InterPro" id="IPR002933">
    <property type="entry name" value="Peptidase_M20"/>
</dbReference>
<feature type="non-terminal residue" evidence="5">
    <location>
        <position position="1"/>
    </location>
</feature>
<name>A0A0F8X9P4_9ZZZZ</name>
<comment type="similarity">
    <text evidence="1">Belongs to the peptidase M20A family.</text>
</comment>
<dbReference type="Gene3D" id="3.30.70.360">
    <property type="match status" value="1"/>
</dbReference>
<evidence type="ECO:0000256" key="2">
    <source>
        <dbReference type="ARBA" id="ARBA00022723"/>
    </source>
</evidence>
<dbReference type="Gene3D" id="3.40.630.10">
    <property type="entry name" value="Zn peptidases"/>
    <property type="match status" value="1"/>
</dbReference>